<sequence>MNGTWYAAALVCAAVIVGICIASAPLQPSAGFSAAAEGARPPGQEIPPIIVKGYPYSLSGEGGGAETVVVWLIGRNCFEQTVVDAGDGGLFSFALPAERTAGLESGPYSLIVQNPGADGVFDPGAGAAVRVIGNRSTASVDSLSAVAGEFVAVFESSEIDDTVTAYRFLLEEPWIRVDGAEGCLLPDVRAGVRMTVSGTTNLPAGELLTADFSRVEPRRDGLKVVALTVSGGDPYNAWSLETDTGEFEPGEYFLTVGRSRPGAMTVAFTVTGDR</sequence>
<proteinExistence type="predicted"/>
<dbReference type="Proteomes" id="UP001168338">
    <property type="component" value="Unassembled WGS sequence"/>
</dbReference>
<comment type="caution">
    <text evidence="1">The sequence shown here is derived from an EMBL/GenBank/DDBJ whole genome shotgun (WGS) entry which is preliminary data.</text>
</comment>
<dbReference type="EMBL" id="VCYH01000001">
    <property type="protein sequence ID" value="MDN7023740.1"/>
    <property type="molecule type" value="Genomic_DNA"/>
</dbReference>
<protein>
    <recommendedName>
        <fullName evidence="3">DUF3821 domain-containing protein</fullName>
    </recommendedName>
</protein>
<evidence type="ECO:0008006" key="3">
    <source>
        <dbReference type="Google" id="ProtNLM"/>
    </source>
</evidence>
<organism evidence="1 2">
    <name type="scientific">Methanoculleus frigidifontis</name>
    <dbReference type="NCBI Taxonomy" id="2584085"/>
    <lineage>
        <taxon>Archaea</taxon>
        <taxon>Methanobacteriati</taxon>
        <taxon>Methanobacteriota</taxon>
        <taxon>Stenosarchaea group</taxon>
        <taxon>Methanomicrobia</taxon>
        <taxon>Methanomicrobiales</taxon>
        <taxon>Methanomicrobiaceae</taxon>
        <taxon>Methanoculleus</taxon>
    </lineage>
</organism>
<reference evidence="1" key="1">
    <citation type="submission" date="2019-05" db="EMBL/GenBank/DDBJ databases">
        <title>Methanoculleus sp. FWC-SCC1, a methanogenic archaeon isolated from deep marine cold seep.</title>
        <authorList>
            <person name="Chen Y.-W."/>
            <person name="Chen S.-C."/>
            <person name="Teng N.-H."/>
            <person name="Lai M.-C."/>
        </authorList>
    </citation>
    <scope>NUCLEOTIDE SEQUENCE</scope>
    <source>
        <strain evidence="1">FWC-SCC1</strain>
    </source>
</reference>
<keyword evidence="2" id="KW-1185">Reference proteome</keyword>
<accession>A0ABT8M739</accession>
<evidence type="ECO:0000313" key="2">
    <source>
        <dbReference type="Proteomes" id="UP001168338"/>
    </source>
</evidence>
<name>A0ABT8M739_9EURY</name>
<evidence type="ECO:0000313" key="1">
    <source>
        <dbReference type="EMBL" id="MDN7023740.1"/>
    </source>
</evidence>
<gene>
    <name evidence="1" type="ORF">FGU65_02315</name>
</gene>
<dbReference type="RefSeq" id="WP_301662792.1">
    <property type="nucleotide sequence ID" value="NZ_VCYH01000001.1"/>
</dbReference>